<evidence type="ECO:0000256" key="5">
    <source>
        <dbReference type="SAM" id="MobiDB-lite"/>
    </source>
</evidence>
<dbReference type="Pfam" id="PF00076">
    <property type="entry name" value="RRM_1"/>
    <property type="match status" value="1"/>
</dbReference>
<evidence type="ECO:0000256" key="1">
    <source>
        <dbReference type="ARBA" id="ARBA00022664"/>
    </source>
</evidence>
<evidence type="ECO:0000313" key="8">
    <source>
        <dbReference type="Proteomes" id="UP001454036"/>
    </source>
</evidence>
<dbReference type="SMART" id="SM00360">
    <property type="entry name" value="RRM"/>
    <property type="match status" value="2"/>
</dbReference>
<organism evidence="7 8">
    <name type="scientific">Lithospermum erythrorhizon</name>
    <name type="common">Purple gromwell</name>
    <name type="synonym">Lithospermum officinale var. erythrorhizon</name>
    <dbReference type="NCBI Taxonomy" id="34254"/>
    <lineage>
        <taxon>Eukaryota</taxon>
        <taxon>Viridiplantae</taxon>
        <taxon>Streptophyta</taxon>
        <taxon>Embryophyta</taxon>
        <taxon>Tracheophyta</taxon>
        <taxon>Spermatophyta</taxon>
        <taxon>Magnoliopsida</taxon>
        <taxon>eudicotyledons</taxon>
        <taxon>Gunneridae</taxon>
        <taxon>Pentapetalae</taxon>
        <taxon>asterids</taxon>
        <taxon>lamiids</taxon>
        <taxon>Boraginales</taxon>
        <taxon>Boraginaceae</taxon>
        <taxon>Boraginoideae</taxon>
        <taxon>Lithospermeae</taxon>
        <taxon>Lithospermum</taxon>
    </lineage>
</organism>
<evidence type="ECO:0000256" key="2">
    <source>
        <dbReference type="ARBA" id="ARBA00022884"/>
    </source>
</evidence>
<protein>
    <recommendedName>
        <fullName evidence="6">RRM domain-containing protein</fullName>
    </recommendedName>
</protein>
<feature type="compositionally biased region" description="Basic and acidic residues" evidence="5">
    <location>
        <begin position="92"/>
        <end position="124"/>
    </location>
</feature>
<feature type="compositionally biased region" description="Basic and acidic residues" evidence="5">
    <location>
        <begin position="165"/>
        <end position="175"/>
    </location>
</feature>
<keyword evidence="8" id="KW-1185">Reference proteome</keyword>
<reference evidence="7 8" key="1">
    <citation type="submission" date="2024-01" db="EMBL/GenBank/DDBJ databases">
        <title>The complete chloroplast genome sequence of Lithospermum erythrorhizon: insights into the phylogenetic relationship among Boraginaceae species and the maternal lineages of purple gromwells.</title>
        <authorList>
            <person name="Okada T."/>
            <person name="Watanabe K."/>
        </authorList>
    </citation>
    <scope>NUCLEOTIDE SEQUENCE [LARGE SCALE GENOMIC DNA]</scope>
</reference>
<name>A0AAV3PGT6_LITER</name>
<dbReference type="EMBL" id="BAABME010001370">
    <property type="protein sequence ID" value="GAA0149247.1"/>
    <property type="molecule type" value="Genomic_DNA"/>
</dbReference>
<dbReference type="Proteomes" id="UP001454036">
    <property type="component" value="Unassembled WGS sequence"/>
</dbReference>
<sequence>MSRSSRHTTKNGHRSGLTQDLFDDETSARTRPLSFDEVMLRRNNRKETAGDDIGSDEAHGLSKRHDVEVASKPAERKTATHIDSIPSGMSRALEESQRLKTSKKEHASCQEDRLVRNAVDDRNKTGPARVTLRSKIVSNGKTLEGKNDRYTHIDKAKDEYLRDDLKTKKDKRHSETSVQKHRSGGRISGKYEEHKSHNQAGENDERLQNRRKKDDQLKKDLEHMSQKRDSIDLTGADIYVDKSRVKSEKETRRKHHIDEERVREAQRSMKHDAGKRKYTDSSERKERVSARSHHEESKRRRPSSREPDKDIVGRHSSQNTHKGSSHYRNSAVHSPKDMPGGLHTDTEKASTDGTNSHHRRHGVSSSGLGGYSPRKRKSDSATRTPSPLRRSPETRTIGWDLNPTVNGRSSTGGLVPSHSEPSSNQDLPYIISATLATAKPAIGILDHTRPLNVGAVDSIQLTQATRPMRRLYVENLPGSASEKAVMEWINSSLLFSGVNHIQGTQPCISCVMNKEKGQALLEFLTPEVASIAISLDGRSFSGSILKLRRPKDFSHVFTGDMEKSVELANSISDTVVDSPNKIFVGGISKIISSEMVKEIAQVFGPLKAYHFEVNADTKKSYAFLEYVDHSVTHKACAALNGMKLGGQILTVVQTILDDAEVANAECQPFYGIPEHAKPLLQQPTQVLKLKNVFNLEGLVSLSEAEVNEVLEDTRIECSRFGTVKSVNYVKHSNNTNISQETNLMDIGSAEGHSVEKSESDPNKLAQADELELQCCDEDLVVNKISEFGNSVAKPSNPDISSNHSEPKGSANYVVSDSHTAELADEMNDGTHDTSNRDAPGPSSPENCGETAVNPTMEDHEIRKTTSVEEGTTTEEQRETLEKEFDGLDKDEDNEMISGLEGVFEPGCVLVEFKREEASCDAAHSLHGRLFENRVVTVEFVDLDVYRRRFSS</sequence>
<evidence type="ECO:0000313" key="7">
    <source>
        <dbReference type="EMBL" id="GAA0149247.1"/>
    </source>
</evidence>
<feature type="domain" description="RRM" evidence="6">
    <location>
        <begin position="580"/>
        <end position="651"/>
    </location>
</feature>
<feature type="compositionally biased region" description="Polar residues" evidence="5">
    <location>
        <begin position="315"/>
        <end position="332"/>
    </location>
</feature>
<keyword evidence="1" id="KW-0507">mRNA processing</keyword>
<dbReference type="InterPro" id="IPR000504">
    <property type="entry name" value="RRM_dom"/>
</dbReference>
<dbReference type="SUPFAM" id="SSF54928">
    <property type="entry name" value="RNA-binding domain, RBD"/>
    <property type="match status" value="2"/>
</dbReference>
<accession>A0AAV3PGT6</accession>
<proteinExistence type="predicted"/>
<feature type="compositionally biased region" description="Basic residues" evidence="5">
    <location>
        <begin position="1"/>
        <end position="13"/>
    </location>
</feature>
<dbReference type="PANTHER" id="PTHR23139">
    <property type="entry name" value="RNA-BINDING PROTEIN"/>
    <property type="match status" value="1"/>
</dbReference>
<dbReference type="AlphaFoldDB" id="A0AAV3PGT6"/>
<feature type="domain" description="RRM" evidence="6">
    <location>
        <begin position="469"/>
        <end position="552"/>
    </location>
</feature>
<feature type="region of interest" description="Disordered" evidence="5">
    <location>
        <begin position="825"/>
        <end position="857"/>
    </location>
</feature>
<evidence type="ECO:0000256" key="4">
    <source>
        <dbReference type="PROSITE-ProRule" id="PRU00176"/>
    </source>
</evidence>
<gene>
    <name evidence="7" type="ORF">LIER_08474</name>
</gene>
<dbReference type="GO" id="GO:0003723">
    <property type="term" value="F:RNA binding"/>
    <property type="evidence" value="ECO:0007669"/>
    <property type="project" value="UniProtKB-UniRule"/>
</dbReference>
<keyword evidence="2 4" id="KW-0694">RNA-binding</keyword>
<evidence type="ECO:0000259" key="6">
    <source>
        <dbReference type="PROSITE" id="PS50102"/>
    </source>
</evidence>
<dbReference type="GO" id="GO:0006397">
    <property type="term" value="P:mRNA processing"/>
    <property type="evidence" value="ECO:0007669"/>
    <property type="project" value="UniProtKB-KW"/>
</dbReference>
<dbReference type="InterPro" id="IPR012677">
    <property type="entry name" value="Nucleotide-bd_a/b_plait_sf"/>
</dbReference>
<keyword evidence="3" id="KW-0508">mRNA splicing</keyword>
<feature type="region of interest" description="Disordered" evidence="5">
    <location>
        <begin position="165"/>
        <end position="228"/>
    </location>
</feature>
<feature type="compositionally biased region" description="Basic and acidic residues" evidence="5">
    <location>
        <begin position="56"/>
        <end position="80"/>
    </location>
</feature>
<feature type="region of interest" description="Disordered" evidence="5">
    <location>
        <begin position="244"/>
        <end position="424"/>
    </location>
</feature>
<feature type="compositionally biased region" description="Basic and acidic residues" evidence="5">
    <location>
        <begin position="244"/>
        <end position="313"/>
    </location>
</feature>
<feature type="region of interest" description="Disordered" evidence="5">
    <location>
        <begin position="1"/>
        <end position="127"/>
    </location>
</feature>
<dbReference type="GO" id="GO:0008380">
    <property type="term" value="P:RNA splicing"/>
    <property type="evidence" value="ECO:0007669"/>
    <property type="project" value="UniProtKB-KW"/>
</dbReference>
<dbReference type="Gene3D" id="3.30.70.330">
    <property type="match status" value="4"/>
</dbReference>
<dbReference type="PROSITE" id="PS50102">
    <property type="entry name" value="RRM"/>
    <property type="match status" value="2"/>
</dbReference>
<feature type="compositionally biased region" description="Polar residues" evidence="5">
    <location>
        <begin position="403"/>
        <end position="412"/>
    </location>
</feature>
<dbReference type="InterPro" id="IPR035979">
    <property type="entry name" value="RBD_domain_sf"/>
</dbReference>
<feature type="region of interest" description="Disordered" evidence="5">
    <location>
        <begin position="788"/>
        <end position="811"/>
    </location>
</feature>
<comment type="caution">
    <text evidence="7">The sequence shown here is derived from an EMBL/GenBank/DDBJ whole genome shotgun (WGS) entry which is preliminary data.</text>
</comment>
<evidence type="ECO:0000256" key="3">
    <source>
        <dbReference type="ARBA" id="ARBA00023187"/>
    </source>
</evidence>
<feature type="compositionally biased region" description="Basic and acidic residues" evidence="5">
    <location>
        <begin position="203"/>
        <end position="228"/>
    </location>
</feature>